<accession>A0AAD4BLM1</accession>
<evidence type="ECO:0000313" key="2">
    <source>
        <dbReference type="Proteomes" id="UP001194468"/>
    </source>
</evidence>
<reference evidence="1" key="1">
    <citation type="submission" date="2019-10" db="EMBL/GenBank/DDBJ databases">
        <authorList>
            <consortium name="DOE Joint Genome Institute"/>
            <person name="Kuo A."/>
            <person name="Miyauchi S."/>
            <person name="Kiss E."/>
            <person name="Drula E."/>
            <person name="Kohler A."/>
            <person name="Sanchez-Garcia M."/>
            <person name="Andreopoulos B."/>
            <person name="Barry K.W."/>
            <person name="Bonito G."/>
            <person name="Buee M."/>
            <person name="Carver A."/>
            <person name="Chen C."/>
            <person name="Cichocki N."/>
            <person name="Clum A."/>
            <person name="Culley D."/>
            <person name="Crous P.W."/>
            <person name="Fauchery L."/>
            <person name="Girlanda M."/>
            <person name="Hayes R."/>
            <person name="Keri Z."/>
            <person name="LaButti K."/>
            <person name="Lipzen A."/>
            <person name="Lombard V."/>
            <person name="Magnuson J."/>
            <person name="Maillard F."/>
            <person name="Morin E."/>
            <person name="Murat C."/>
            <person name="Nolan M."/>
            <person name="Ohm R."/>
            <person name="Pangilinan J."/>
            <person name="Pereira M."/>
            <person name="Perotto S."/>
            <person name="Peter M."/>
            <person name="Riley R."/>
            <person name="Sitrit Y."/>
            <person name="Stielow B."/>
            <person name="Szollosi G."/>
            <person name="Zifcakova L."/>
            <person name="Stursova M."/>
            <person name="Spatafora J.W."/>
            <person name="Tedersoo L."/>
            <person name="Vaario L.-M."/>
            <person name="Yamada A."/>
            <person name="Yan M."/>
            <person name="Wang P."/>
            <person name="Xu J."/>
            <person name="Bruns T."/>
            <person name="Baldrian P."/>
            <person name="Vilgalys R."/>
            <person name="Henrissat B."/>
            <person name="Grigoriev I.V."/>
            <person name="Hibbett D."/>
            <person name="Nagy L.G."/>
            <person name="Martin F.M."/>
        </authorList>
    </citation>
    <scope>NUCLEOTIDE SEQUENCE</scope>
    <source>
        <strain evidence="1">BED1</strain>
    </source>
</reference>
<proteinExistence type="predicted"/>
<evidence type="ECO:0000313" key="1">
    <source>
        <dbReference type="EMBL" id="KAF8434138.1"/>
    </source>
</evidence>
<keyword evidence="2" id="KW-1185">Reference proteome</keyword>
<dbReference type="EMBL" id="WHUW01000030">
    <property type="protein sequence ID" value="KAF8434138.1"/>
    <property type="molecule type" value="Genomic_DNA"/>
</dbReference>
<comment type="caution">
    <text evidence="1">The sequence shown here is derived from an EMBL/GenBank/DDBJ whole genome shotgun (WGS) entry which is preliminary data.</text>
</comment>
<dbReference type="Proteomes" id="UP001194468">
    <property type="component" value="Unassembled WGS sequence"/>
</dbReference>
<name>A0AAD4BLM1_BOLED</name>
<reference evidence="1" key="2">
    <citation type="journal article" date="2020" name="Nat. Commun.">
        <title>Large-scale genome sequencing of mycorrhizal fungi provides insights into the early evolution of symbiotic traits.</title>
        <authorList>
            <person name="Miyauchi S."/>
            <person name="Kiss E."/>
            <person name="Kuo A."/>
            <person name="Drula E."/>
            <person name="Kohler A."/>
            <person name="Sanchez-Garcia M."/>
            <person name="Morin E."/>
            <person name="Andreopoulos B."/>
            <person name="Barry K.W."/>
            <person name="Bonito G."/>
            <person name="Buee M."/>
            <person name="Carver A."/>
            <person name="Chen C."/>
            <person name="Cichocki N."/>
            <person name="Clum A."/>
            <person name="Culley D."/>
            <person name="Crous P.W."/>
            <person name="Fauchery L."/>
            <person name="Girlanda M."/>
            <person name="Hayes R.D."/>
            <person name="Keri Z."/>
            <person name="LaButti K."/>
            <person name="Lipzen A."/>
            <person name="Lombard V."/>
            <person name="Magnuson J."/>
            <person name="Maillard F."/>
            <person name="Murat C."/>
            <person name="Nolan M."/>
            <person name="Ohm R.A."/>
            <person name="Pangilinan J."/>
            <person name="Pereira M.F."/>
            <person name="Perotto S."/>
            <person name="Peter M."/>
            <person name="Pfister S."/>
            <person name="Riley R."/>
            <person name="Sitrit Y."/>
            <person name="Stielow J.B."/>
            <person name="Szollosi G."/>
            <person name="Zifcakova L."/>
            <person name="Stursova M."/>
            <person name="Spatafora J.W."/>
            <person name="Tedersoo L."/>
            <person name="Vaario L.M."/>
            <person name="Yamada A."/>
            <person name="Yan M."/>
            <person name="Wang P."/>
            <person name="Xu J."/>
            <person name="Bruns T."/>
            <person name="Baldrian P."/>
            <person name="Vilgalys R."/>
            <person name="Dunand C."/>
            <person name="Henrissat B."/>
            <person name="Grigoriev I.V."/>
            <person name="Hibbett D."/>
            <person name="Nagy L.G."/>
            <person name="Martin F.M."/>
        </authorList>
    </citation>
    <scope>NUCLEOTIDE SEQUENCE</scope>
    <source>
        <strain evidence="1">BED1</strain>
    </source>
</reference>
<dbReference type="InterPro" id="IPR032675">
    <property type="entry name" value="LRR_dom_sf"/>
</dbReference>
<gene>
    <name evidence="1" type="ORF">L210DRAFT_327799</name>
</gene>
<protein>
    <submittedName>
        <fullName evidence="1">Uncharacterized protein</fullName>
    </submittedName>
</protein>
<sequence>MAFSNLRCINLNIEWKVALTDSELLTLVSAWPYLQELLINRKWGWNTLGGITPNGILQLLQTCQSLSRIALTIDTRGYTEIPPSPASLGLTLPRMSIIDVLDSFIEEESVPAISVFFAGFVPHLDCFIFSAWNDVGMHHNPYRDGCEVRWDYVRKHVNEANRS</sequence>
<dbReference type="AlphaFoldDB" id="A0AAD4BLM1"/>
<dbReference type="Gene3D" id="3.80.10.10">
    <property type="entry name" value="Ribonuclease Inhibitor"/>
    <property type="match status" value="1"/>
</dbReference>
<organism evidence="1 2">
    <name type="scientific">Boletus edulis BED1</name>
    <dbReference type="NCBI Taxonomy" id="1328754"/>
    <lineage>
        <taxon>Eukaryota</taxon>
        <taxon>Fungi</taxon>
        <taxon>Dikarya</taxon>
        <taxon>Basidiomycota</taxon>
        <taxon>Agaricomycotina</taxon>
        <taxon>Agaricomycetes</taxon>
        <taxon>Agaricomycetidae</taxon>
        <taxon>Boletales</taxon>
        <taxon>Boletineae</taxon>
        <taxon>Boletaceae</taxon>
        <taxon>Boletoideae</taxon>
        <taxon>Boletus</taxon>
    </lineage>
</organism>